<keyword evidence="3" id="KW-0675">Receptor</keyword>
<dbReference type="PRINTS" id="PR00398">
    <property type="entry name" value="STRDHORMONER"/>
</dbReference>
<dbReference type="AlphaFoldDB" id="A0A4U5PKJ6"/>
<dbReference type="Gene3D" id="1.10.565.10">
    <property type="entry name" value="Retinoid X Receptor"/>
    <property type="match status" value="1"/>
</dbReference>
<dbReference type="EMBL" id="AZBU02000002">
    <property type="protein sequence ID" value="TKR96901.1"/>
    <property type="molecule type" value="Genomic_DNA"/>
</dbReference>
<dbReference type="Pfam" id="PF00104">
    <property type="entry name" value="Hormone_recep"/>
    <property type="match status" value="1"/>
</dbReference>
<proteinExistence type="predicted"/>
<keyword evidence="6" id="KW-1185">Reference proteome</keyword>
<accession>A0A4U5PKJ6</accession>
<dbReference type="InterPro" id="IPR035500">
    <property type="entry name" value="NHR-like_dom_sf"/>
</dbReference>
<dbReference type="STRING" id="34508.A0A4U5PKJ6"/>
<feature type="domain" description="NR LBD" evidence="4">
    <location>
        <begin position="1"/>
        <end position="115"/>
    </location>
</feature>
<evidence type="ECO:0000256" key="2">
    <source>
        <dbReference type="ARBA" id="ARBA00023163"/>
    </source>
</evidence>
<reference evidence="5 6" key="1">
    <citation type="journal article" date="2015" name="Genome Biol.">
        <title>Comparative genomics of Steinernema reveals deeply conserved gene regulatory networks.</title>
        <authorList>
            <person name="Dillman A.R."/>
            <person name="Macchietto M."/>
            <person name="Porter C.F."/>
            <person name="Rogers A."/>
            <person name="Williams B."/>
            <person name="Antoshechkin I."/>
            <person name="Lee M.M."/>
            <person name="Goodwin Z."/>
            <person name="Lu X."/>
            <person name="Lewis E.E."/>
            <person name="Goodrich-Blair H."/>
            <person name="Stock S.P."/>
            <person name="Adams B.J."/>
            <person name="Sternberg P.W."/>
            <person name="Mortazavi A."/>
        </authorList>
    </citation>
    <scope>NUCLEOTIDE SEQUENCE [LARGE SCALE GENOMIC DNA]</scope>
    <source>
        <strain evidence="5 6">ALL</strain>
    </source>
</reference>
<keyword evidence="2" id="KW-0804">Transcription</keyword>
<evidence type="ECO:0000256" key="3">
    <source>
        <dbReference type="ARBA" id="ARBA00023170"/>
    </source>
</evidence>
<evidence type="ECO:0000259" key="4">
    <source>
        <dbReference type="PROSITE" id="PS51843"/>
    </source>
</evidence>
<evidence type="ECO:0000313" key="5">
    <source>
        <dbReference type="EMBL" id="TKR96901.1"/>
    </source>
</evidence>
<dbReference type="InterPro" id="IPR001723">
    <property type="entry name" value="Nuclear_hrmn_rcpt"/>
</dbReference>
<protein>
    <recommendedName>
        <fullName evidence="4">NR LBD domain-containing protein</fullName>
    </recommendedName>
</protein>
<dbReference type="PANTHER" id="PTHR24083">
    <property type="entry name" value="NUCLEAR HORMONE RECEPTOR"/>
    <property type="match status" value="1"/>
</dbReference>
<reference evidence="5 6" key="2">
    <citation type="journal article" date="2019" name="G3 (Bethesda)">
        <title>Hybrid Assembly of the Genome of the Entomopathogenic Nematode Steinernema carpocapsae Identifies the X-Chromosome.</title>
        <authorList>
            <person name="Serra L."/>
            <person name="Macchietto M."/>
            <person name="Macias-Munoz A."/>
            <person name="McGill C.J."/>
            <person name="Rodriguez I.M."/>
            <person name="Rodriguez B."/>
            <person name="Murad R."/>
            <person name="Mortazavi A."/>
        </authorList>
    </citation>
    <scope>NUCLEOTIDE SEQUENCE [LARGE SCALE GENOMIC DNA]</scope>
    <source>
        <strain evidence="5 6">ALL</strain>
    </source>
</reference>
<evidence type="ECO:0000256" key="1">
    <source>
        <dbReference type="ARBA" id="ARBA00023015"/>
    </source>
</evidence>
<dbReference type="InterPro" id="IPR000536">
    <property type="entry name" value="Nucl_hrmn_rcpt_lig-bd"/>
</dbReference>
<evidence type="ECO:0000313" key="6">
    <source>
        <dbReference type="Proteomes" id="UP000298663"/>
    </source>
</evidence>
<dbReference type="InterPro" id="IPR050274">
    <property type="entry name" value="Nuclear_hormone_rcpt_NR2"/>
</dbReference>
<comment type="caution">
    <text evidence="5">The sequence shown here is derived from an EMBL/GenBank/DDBJ whole genome shotgun (WGS) entry which is preliminary data.</text>
</comment>
<gene>
    <name evidence="5" type="ORF">L596_010851</name>
</gene>
<dbReference type="OrthoDB" id="5771769at2759"/>
<dbReference type="Proteomes" id="UP000298663">
    <property type="component" value="Unassembled WGS sequence"/>
</dbReference>
<dbReference type="PRINTS" id="PR01282">
    <property type="entry name" value="COUPTNFACTOR"/>
</dbReference>
<name>A0A4U5PKJ6_STECR</name>
<dbReference type="PROSITE" id="PS51843">
    <property type="entry name" value="NR_LBD"/>
    <property type="match status" value="1"/>
</dbReference>
<keyword evidence="1" id="KW-0805">Transcription regulation</keyword>
<sequence>MDHIRVFQGQVERLKLLQMDSAEYASLKAIIIFSGDNCGLTEAVRIESTQEKIQAALEEHCRIHHPQQIGRFGRLLLRLPCLRSVNASVIEQLFFAKLIGETSIEALLRDMLSPTASVNSLATKFNWPSALGAYAPPPVAGLHLA</sequence>
<dbReference type="SUPFAM" id="SSF48508">
    <property type="entry name" value="Nuclear receptor ligand-binding domain"/>
    <property type="match status" value="1"/>
</dbReference>
<organism evidence="5 6">
    <name type="scientific">Steinernema carpocapsae</name>
    <name type="common">Entomopathogenic nematode</name>
    <dbReference type="NCBI Taxonomy" id="34508"/>
    <lineage>
        <taxon>Eukaryota</taxon>
        <taxon>Metazoa</taxon>
        <taxon>Ecdysozoa</taxon>
        <taxon>Nematoda</taxon>
        <taxon>Chromadorea</taxon>
        <taxon>Rhabditida</taxon>
        <taxon>Tylenchina</taxon>
        <taxon>Panagrolaimomorpha</taxon>
        <taxon>Strongyloidoidea</taxon>
        <taxon>Steinernematidae</taxon>
        <taxon>Steinernema</taxon>
    </lineage>
</organism>